<dbReference type="AlphaFoldDB" id="A0A833NB97"/>
<dbReference type="Proteomes" id="UP000469950">
    <property type="component" value="Unassembled WGS sequence"/>
</dbReference>
<evidence type="ECO:0000313" key="2">
    <source>
        <dbReference type="Proteomes" id="UP000469950"/>
    </source>
</evidence>
<reference evidence="1 2" key="1">
    <citation type="submission" date="2019-10" db="EMBL/GenBank/DDBJ databases">
        <title>Draft genome sequence of Marinobacter hydrocarbonoclasticus NCT7M from the microbiome of the marine copepod.</title>
        <authorList>
            <person name="Nuttall R."/>
            <person name="Sharma G."/>
            <person name="Moisander P."/>
        </authorList>
    </citation>
    <scope>NUCLEOTIDE SEQUENCE [LARGE SCALE GENOMIC DNA]</scope>
    <source>
        <strain evidence="1 2">NCT7M</strain>
    </source>
</reference>
<evidence type="ECO:0000313" key="1">
    <source>
        <dbReference type="EMBL" id="KAE8546113.1"/>
    </source>
</evidence>
<gene>
    <name evidence="1" type="ORF">F6453_1359</name>
</gene>
<dbReference type="RefSeq" id="WP_153740351.1">
    <property type="nucleotide sequence ID" value="NZ_WBMP01000005.1"/>
</dbReference>
<dbReference type="EMBL" id="WBMP01000005">
    <property type="protein sequence ID" value="KAE8546113.1"/>
    <property type="molecule type" value="Genomic_DNA"/>
</dbReference>
<organism evidence="1 2">
    <name type="scientific">Marinobacter nauticus</name>
    <name type="common">Marinobacter hydrocarbonoclasticus</name>
    <name type="synonym">Marinobacter aquaeolei</name>
    <dbReference type="NCBI Taxonomy" id="2743"/>
    <lineage>
        <taxon>Bacteria</taxon>
        <taxon>Pseudomonadati</taxon>
        <taxon>Pseudomonadota</taxon>
        <taxon>Gammaproteobacteria</taxon>
        <taxon>Pseudomonadales</taxon>
        <taxon>Marinobacteraceae</taxon>
        <taxon>Marinobacter</taxon>
    </lineage>
</organism>
<name>A0A833NB97_MARNT</name>
<protein>
    <submittedName>
        <fullName evidence="1">Uncharacterized protein</fullName>
    </submittedName>
</protein>
<accession>A0A833NB97</accession>
<comment type="caution">
    <text evidence="1">The sequence shown here is derived from an EMBL/GenBank/DDBJ whole genome shotgun (WGS) entry which is preliminary data.</text>
</comment>
<sequence length="169" mass="19345">MNKIISYIRLRLAAWREHRGRKQYQLGYRWARVNYFVEDRDLDWITKQVAKLGGGDPYATPLGFGVMKAVWEIQRLELTESRLREIGREGWVRLANATPEDREKLHQWHEVNANGDPVGVPFFIHQGNFDPPVCPDCEGAGVIYEGGMSMNPEIDNEVPCPRCSSNSGE</sequence>
<proteinExistence type="predicted"/>